<evidence type="ECO:0000313" key="10">
    <source>
        <dbReference type="Proteomes" id="UP000036503"/>
    </source>
</evidence>
<dbReference type="Gene3D" id="3.30.360.10">
    <property type="entry name" value="Dihydrodipicolinate Reductase, domain 2"/>
    <property type="match status" value="1"/>
</dbReference>
<dbReference type="STRING" id="39029.BSR42_11820"/>
<proteinExistence type="inferred from homology"/>
<dbReference type="InterPro" id="IPR020829">
    <property type="entry name" value="GlycerAld_3-P_DH_cat"/>
</dbReference>
<feature type="binding site" evidence="5">
    <location>
        <position position="122"/>
    </location>
    <ligand>
        <name>NAD(+)</name>
        <dbReference type="ChEBI" id="CHEBI:57540"/>
    </ligand>
</feature>
<protein>
    <submittedName>
        <fullName evidence="9">Glyceraldehyde-3-phosphate dehydrogenase</fullName>
    </submittedName>
</protein>
<comment type="similarity">
    <text evidence="1 7">Belongs to the glyceraldehyde-3-phosphate dehydrogenase family.</text>
</comment>
<keyword evidence="5" id="KW-0520">NAD</keyword>
<dbReference type="FunFam" id="3.40.50.720:FF:000001">
    <property type="entry name" value="Glyceraldehyde-3-phosphate dehydrogenase"/>
    <property type="match status" value="1"/>
</dbReference>
<dbReference type="InterPro" id="IPR020828">
    <property type="entry name" value="GlycerAld_3-P_DH_NAD(P)-bd"/>
</dbReference>
<accession>A0A0J6WRN8</accession>
<dbReference type="PATRIC" id="fig|1122219.3.peg.1770"/>
<dbReference type="RefSeq" id="WP_048514653.1">
    <property type="nucleotide sequence ID" value="NZ_FUXD01000032.1"/>
</dbReference>
<evidence type="ECO:0000256" key="7">
    <source>
        <dbReference type="RuleBase" id="RU000397"/>
    </source>
</evidence>
<keyword evidence="10" id="KW-1185">Reference proteome</keyword>
<dbReference type="InterPro" id="IPR020831">
    <property type="entry name" value="GlycerAld/Erythrose_P_DH"/>
</dbReference>
<dbReference type="PRINTS" id="PR00078">
    <property type="entry name" value="G3PDHDRGNASE"/>
</dbReference>
<feature type="binding site" evidence="4">
    <location>
        <position position="235"/>
    </location>
    <ligand>
        <name>D-glyceraldehyde 3-phosphate</name>
        <dbReference type="ChEBI" id="CHEBI:59776"/>
    </ligand>
</feature>
<dbReference type="FunFam" id="3.30.360.10:FF:000002">
    <property type="entry name" value="Glyceraldehyde-3-phosphate dehydrogenase"/>
    <property type="match status" value="1"/>
</dbReference>
<evidence type="ECO:0000256" key="2">
    <source>
        <dbReference type="ARBA" id="ARBA00023002"/>
    </source>
</evidence>
<dbReference type="Gene3D" id="3.40.50.720">
    <property type="entry name" value="NAD(P)-binding Rossmann-like Domain"/>
    <property type="match status" value="1"/>
</dbReference>
<dbReference type="CDD" id="cd18126">
    <property type="entry name" value="GAPDH_I_C"/>
    <property type="match status" value="1"/>
</dbReference>
<dbReference type="NCBIfam" id="TIGR01534">
    <property type="entry name" value="GAPDH-I"/>
    <property type="match status" value="1"/>
</dbReference>
<evidence type="ECO:0000256" key="6">
    <source>
        <dbReference type="PIRSR" id="PIRSR000149-4"/>
    </source>
</evidence>
<dbReference type="InterPro" id="IPR036291">
    <property type="entry name" value="NAD(P)-bd_dom_sf"/>
</dbReference>
<feature type="active site" description="Nucleophile" evidence="3">
    <location>
        <position position="154"/>
    </location>
</feature>
<reference evidence="9 10" key="1">
    <citation type="submission" date="2015-06" db="EMBL/GenBank/DDBJ databases">
        <title>Draft genome sequence of beer spoilage bacterium Megasphaera cerevisiae type strain 20462.</title>
        <authorList>
            <person name="Kutumbaka K."/>
            <person name="Pasmowitz J."/>
            <person name="Mategko J."/>
            <person name="Reyes D."/>
            <person name="Friedrich A."/>
            <person name="Han S."/>
            <person name="Martens-Habbena W."/>
            <person name="Neal-McKinney J."/>
            <person name="Janagama H.K."/>
            <person name="Nadala C."/>
            <person name="Samadpour M."/>
        </authorList>
    </citation>
    <scope>NUCLEOTIDE SEQUENCE [LARGE SCALE GENOMIC DNA]</scope>
    <source>
        <strain evidence="9 10">DSM 20462</strain>
    </source>
</reference>
<dbReference type="CDD" id="cd05214">
    <property type="entry name" value="GAPDH_I_N"/>
    <property type="match status" value="1"/>
</dbReference>
<dbReference type="EMBL" id="LEKT01000032">
    <property type="protein sequence ID" value="KMO86130.1"/>
    <property type="molecule type" value="Genomic_DNA"/>
</dbReference>
<feature type="site" description="Activates thiol group during catalysis" evidence="6">
    <location>
        <position position="181"/>
    </location>
</feature>
<evidence type="ECO:0000256" key="4">
    <source>
        <dbReference type="PIRSR" id="PIRSR000149-2"/>
    </source>
</evidence>
<dbReference type="InterPro" id="IPR006424">
    <property type="entry name" value="Glyceraldehyde-3-P_DH_1"/>
</dbReference>
<evidence type="ECO:0000313" key="9">
    <source>
        <dbReference type="EMBL" id="KMO86130.1"/>
    </source>
</evidence>
<evidence type="ECO:0000256" key="3">
    <source>
        <dbReference type="PIRSR" id="PIRSR000149-1"/>
    </source>
</evidence>
<dbReference type="GO" id="GO:0051287">
    <property type="term" value="F:NAD binding"/>
    <property type="evidence" value="ECO:0007669"/>
    <property type="project" value="InterPro"/>
</dbReference>
<dbReference type="Pfam" id="PF00044">
    <property type="entry name" value="Gp_dh_N"/>
    <property type="match status" value="1"/>
</dbReference>
<comment type="caution">
    <text evidence="9">The sequence shown here is derived from an EMBL/GenBank/DDBJ whole genome shotgun (WGS) entry which is preliminary data.</text>
</comment>
<feature type="binding site" evidence="4">
    <location>
        <begin position="212"/>
        <end position="213"/>
    </location>
    <ligand>
        <name>D-glyceraldehyde 3-phosphate</name>
        <dbReference type="ChEBI" id="CHEBI:59776"/>
    </ligand>
</feature>
<evidence type="ECO:0000256" key="1">
    <source>
        <dbReference type="ARBA" id="ARBA00007406"/>
    </source>
</evidence>
<keyword evidence="2" id="KW-0560">Oxidoreductase</keyword>
<dbReference type="AlphaFoldDB" id="A0A0J6WRN8"/>
<dbReference type="Pfam" id="PF02800">
    <property type="entry name" value="Gp_dh_C"/>
    <property type="match status" value="1"/>
</dbReference>
<feature type="binding site" evidence="4">
    <location>
        <begin position="153"/>
        <end position="155"/>
    </location>
    <ligand>
        <name>D-glyceraldehyde 3-phosphate</name>
        <dbReference type="ChEBI" id="CHEBI:59776"/>
    </ligand>
</feature>
<dbReference type="GO" id="GO:0050661">
    <property type="term" value="F:NADP binding"/>
    <property type="evidence" value="ECO:0007669"/>
    <property type="project" value="InterPro"/>
</dbReference>
<dbReference type="Proteomes" id="UP000036503">
    <property type="component" value="Unassembled WGS sequence"/>
</dbReference>
<dbReference type="GO" id="GO:0006006">
    <property type="term" value="P:glucose metabolic process"/>
    <property type="evidence" value="ECO:0007669"/>
    <property type="project" value="InterPro"/>
</dbReference>
<feature type="domain" description="Glyceraldehyde 3-phosphate dehydrogenase NAD(P) binding" evidence="8">
    <location>
        <begin position="3"/>
        <end position="154"/>
    </location>
</feature>
<feature type="binding site" evidence="5">
    <location>
        <begin position="12"/>
        <end position="13"/>
    </location>
    <ligand>
        <name>NAD(+)</name>
        <dbReference type="ChEBI" id="CHEBI:57540"/>
    </ligand>
</feature>
<evidence type="ECO:0000259" key="8">
    <source>
        <dbReference type="SMART" id="SM00846"/>
    </source>
</evidence>
<evidence type="ECO:0000256" key="5">
    <source>
        <dbReference type="PIRSR" id="PIRSR000149-3"/>
    </source>
</evidence>
<dbReference type="SMART" id="SM00846">
    <property type="entry name" value="Gp_dh_N"/>
    <property type="match status" value="1"/>
</dbReference>
<name>A0A0J6WRN8_9FIRM</name>
<dbReference type="PANTHER" id="PTHR43148">
    <property type="entry name" value="GLYCERALDEHYDE-3-PHOSPHATE DEHYDROGENASE 2"/>
    <property type="match status" value="1"/>
</dbReference>
<dbReference type="GO" id="GO:0016620">
    <property type="term" value="F:oxidoreductase activity, acting on the aldehyde or oxo group of donors, NAD or NADP as acceptor"/>
    <property type="evidence" value="ECO:0007669"/>
    <property type="project" value="InterPro"/>
</dbReference>
<feature type="binding site" evidence="4">
    <location>
        <position position="184"/>
    </location>
    <ligand>
        <name>D-glyceraldehyde 3-phosphate</name>
        <dbReference type="ChEBI" id="CHEBI:59776"/>
    </ligand>
</feature>
<feature type="binding site" evidence="5">
    <location>
        <position position="317"/>
    </location>
    <ligand>
        <name>NAD(+)</name>
        <dbReference type="ChEBI" id="CHEBI:57540"/>
    </ligand>
</feature>
<dbReference type="SUPFAM" id="SSF55347">
    <property type="entry name" value="Glyceraldehyde-3-phosphate dehydrogenase-like, C-terminal domain"/>
    <property type="match status" value="1"/>
</dbReference>
<organism evidence="9 10">
    <name type="scientific">Megasphaera cerevisiae DSM 20462</name>
    <dbReference type="NCBI Taxonomy" id="1122219"/>
    <lineage>
        <taxon>Bacteria</taxon>
        <taxon>Bacillati</taxon>
        <taxon>Bacillota</taxon>
        <taxon>Negativicutes</taxon>
        <taxon>Veillonellales</taxon>
        <taxon>Veillonellaceae</taxon>
        <taxon>Megasphaera</taxon>
    </lineage>
</organism>
<keyword evidence="5" id="KW-0547">Nucleotide-binding</keyword>
<dbReference type="InParanoid" id="A0A0J6WRN8"/>
<dbReference type="PIRSF" id="PIRSF000149">
    <property type="entry name" value="GAP_DH"/>
    <property type="match status" value="1"/>
</dbReference>
<dbReference type="FunCoup" id="A0A0J6WRN8">
    <property type="interactions" value="437"/>
</dbReference>
<gene>
    <name evidence="9" type="ORF">AB840_09750</name>
</gene>
<sequence length="337" mass="36491">MTVKVGISGFGRIGRCTFRTSLIHPEVEIAAINNRSVGPVMADLLKFDTVHGVWDHEVSWDSEKQALLVDGRAIPVTNETDPANIPWNTMGVDIVVESTGKFKDRDSASKHLADGAKKVIITAPGKKPDATIVMGVNEETYDPATQHIISNGSCTTNCLAPVAKVLSREFGIVRGMMTTVHSYTNDQQLVDGVHKDLRRARCATQSIIPTSTGAARAVALVLPELQGKFSGMALRVPTPNVSMTDLVAVLKKKVTVEEVNCAMKKWADGPMKGILAYSTAPTVSSDYISNPHSSIVDSLDTQVVEGDMVKIVAWYDNEWGYSLRVNDLASYIASQGY</sequence>
<dbReference type="OrthoDB" id="9803304at2"/>
<dbReference type="SUPFAM" id="SSF51735">
    <property type="entry name" value="NAD(P)-binding Rossmann-fold domains"/>
    <property type="match status" value="1"/>
</dbReference>